<comment type="caution">
    <text evidence="1">The sequence shown here is derived from an EMBL/GenBank/DDBJ whole genome shotgun (WGS) entry which is preliminary data.</text>
</comment>
<evidence type="ECO:0000313" key="1">
    <source>
        <dbReference type="EMBL" id="GAA5170457.1"/>
    </source>
</evidence>
<name>A0ABP9R1I2_9RHOO</name>
<evidence type="ECO:0000313" key="2">
    <source>
        <dbReference type="Proteomes" id="UP001500547"/>
    </source>
</evidence>
<dbReference type="EMBL" id="BAABLD010000017">
    <property type="protein sequence ID" value="GAA5170457.1"/>
    <property type="molecule type" value="Genomic_DNA"/>
</dbReference>
<dbReference type="Pfam" id="PF03692">
    <property type="entry name" value="CxxCxxCC"/>
    <property type="match status" value="1"/>
</dbReference>
<dbReference type="InterPro" id="IPR005358">
    <property type="entry name" value="Puta_zinc/iron-chelating_dom"/>
</dbReference>
<dbReference type="RefSeq" id="WP_345534252.1">
    <property type="nucleotide sequence ID" value="NZ_BAABLD010000017.1"/>
</dbReference>
<accession>A0ABP9R1I2</accession>
<sequence length="114" mass="12183">MNPCQTCGVCCAAFRVSFHRSQLDTEPGGYVPEMLADEETGSTCRMRGTDRSPPRCVALVGKIGESVKCGIYEFRPDPCREFAAHGVHGIGNEACNRARARHGLAPLGMAGNVA</sequence>
<reference evidence="2" key="1">
    <citation type="journal article" date="2019" name="Int. J. Syst. Evol. Microbiol.">
        <title>The Global Catalogue of Microorganisms (GCM) 10K type strain sequencing project: providing services to taxonomists for standard genome sequencing and annotation.</title>
        <authorList>
            <consortium name="The Broad Institute Genomics Platform"/>
            <consortium name="The Broad Institute Genome Sequencing Center for Infectious Disease"/>
            <person name="Wu L."/>
            <person name="Ma J."/>
        </authorList>
    </citation>
    <scope>NUCLEOTIDE SEQUENCE [LARGE SCALE GENOMIC DNA]</scope>
    <source>
        <strain evidence="2">JCM 18715</strain>
    </source>
</reference>
<dbReference type="Proteomes" id="UP001500547">
    <property type="component" value="Unassembled WGS sequence"/>
</dbReference>
<proteinExistence type="predicted"/>
<gene>
    <name evidence="1" type="ORF">GCM10025770_33410</name>
</gene>
<protein>
    <submittedName>
        <fullName evidence="1">YkgJ family cysteine cluster protein</fullName>
    </submittedName>
</protein>
<organism evidence="1 2">
    <name type="scientific">Viridibacterium curvum</name>
    <dbReference type="NCBI Taxonomy" id="1101404"/>
    <lineage>
        <taxon>Bacteria</taxon>
        <taxon>Pseudomonadati</taxon>
        <taxon>Pseudomonadota</taxon>
        <taxon>Betaproteobacteria</taxon>
        <taxon>Rhodocyclales</taxon>
        <taxon>Rhodocyclaceae</taxon>
        <taxon>Viridibacterium</taxon>
    </lineage>
</organism>
<keyword evidence="2" id="KW-1185">Reference proteome</keyword>